<dbReference type="PROSITE" id="PS51353">
    <property type="entry name" value="ARSC"/>
    <property type="match status" value="1"/>
</dbReference>
<dbReference type="SUPFAM" id="SSF52833">
    <property type="entry name" value="Thioredoxin-like"/>
    <property type="match status" value="1"/>
</dbReference>
<evidence type="ECO:0000256" key="2">
    <source>
        <dbReference type="SAM" id="MobiDB-lite"/>
    </source>
</evidence>
<protein>
    <submittedName>
        <fullName evidence="4">Glutaredoxin-like protein NrdH</fullName>
    </submittedName>
</protein>
<accession>A0A7W7M273</accession>
<gene>
    <name evidence="4" type="ORF">HDA30_000241</name>
</gene>
<dbReference type="InterPro" id="IPR036249">
    <property type="entry name" value="Thioredoxin-like_sf"/>
</dbReference>
<dbReference type="AlphaFoldDB" id="A0A7W7M273"/>
<dbReference type="InterPro" id="IPR002109">
    <property type="entry name" value="Glutaredoxin"/>
</dbReference>
<dbReference type="Gene3D" id="3.40.30.10">
    <property type="entry name" value="Glutaredoxin"/>
    <property type="match status" value="1"/>
</dbReference>
<dbReference type="Proteomes" id="UP000540191">
    <property type="component" value="Unassembled WGS sequence"/>
</dbReference>
<organism evidence="4 5">
    <name type="scientific">Micrococcus cohnii</name>
    <dbReference type="NCBI Taxonomy" id="993416"/>
    <lineage>
        <taxon>Bacteria</taxon>
        <taxon>Bacillati</taxon>
        <taxon>Actinomycetota</taxon>
        <taxon>Actinomycetes</taxon>
        <taxon>Micrococcales</taxon>
        <taxon>Micrococcaceae</taxon>
        <taxon>Micrococcus</taxon>
    </lineage>
</organism>
<dbReference type="InterPro" id="IPR006660">
    <property type="entry name" value="Arsenate_reductase-like"/>
</dbReference>
<feature type="domain" description="Glutaredoxin" evidence="3">
    <location>
        <begin position="5"/>
        <end position="55"/>
    </location>
</feature>
<proteinExistence type="inferred from homology"/>
<keyword evidence="5" id="KW-1185">Reference proteome</keyword>
<dbReference type="RefSeq" id="WP_184240858.1">
    <property type="nucleotide sequence ID" value="NZ_JACHNA010000001.1"/>
</dbReference>
<dbReference type="PROSITE" id="PS51354">
    <property type="entry name" value="GLUTAREDOXIN_2"/>
    <property type="match status" value="1"/>
</dbReference>
<evidence type="ECO:0000256" key="1">
    <source>
        <dbReference type="PROSITE-ProRule" id="PRU01282"/>
    </source>
</evidence>
<feature type="region of interest" description="Disordered" evidence="2">
    <location>
        <begin position="78"/>
        <end position="98"/>
    </location>
</feature>
<reference evidence="4 5" key="1">
    <citation type="submission" date="2020-08" db="EMBL/GenBank/DDBJ databases">
        <title>Sequencing the genomes of 1000 actinobacteria strains.</title>
        <authorList>
            <person name="Klenk H.-P."/>
        </authorList>
    </citation>
    <scope>NUCLEOTIDE SEQUENCE [LARGE SCALE GENOMIC DNA]</scope>
    <source>
        <strain evidence="4 5">DSM 23974</strain>
    </source>
</reference>
<dbReference type="PANTHER" id="PTHR34386:SF1">
    <property type="entry name" value="GLUTAREDOXIN-LIKE PROTEIN NRDH"/>
    <property type="match status" value="1"/>
</dbReference>
<evidence type="ECO:0000313" key="5">
    <source>
        <dbReference type="Proteomes" id="UP000540191"/>
    </source>
</evidence>
<dbReference type="EMBL" id="JACHNA010000001">
    <property type="protein sequence ID" value="MBB4734733.1"/>
    <property type="molecule type" value="Genomic_DNA"/>
</dbReference>
<dbReference type="InterPro" id="IPR051548">
    <property type="entry name" value="Grx-like_ET"/>
</dbReference>
<comment type="similarity">
    <text evidence="1">Belongs to the ArsC family.</text>
</comment>
<dbReference type="CDD" id="cd02976">
    <property type="entry name" value="NrdH"/>
    <property type="match status" value="1"/>
</dbReference>
<dbReference type="PANTHER" id="PTHR34386">
    <property type="entry name" value="GLUTAREDOXIN"/>
    <property type="match status" value="1"/>
</dbReference>
<comment type="caution">
    <text evidence="4">The sequence shown here is derived from an EMBL/GenBank/DDBJ whole genome shotgun (WGS) entry which is preliminary data.</text>
</comment>
<dbReference type="GO" id="GO:0045454">
    <property type="term" value="P:cell redox homeostasis"/>
    <property type="evidence" value="ECO:0007669"/>
    <property type="project" value="TreeGrafter"/>
</dbReference>
<dbReference type="Pfam" id="PF00462">
    <property type="entry name" value="Glutaredoxin"/>
    <property type="match status" value="1"/>
</dbReference>
<name>A0A7W7M273_9MICC</name>
<evidence type="ECO:0000313" key="4">
    <source>
        <dbReference type="EMBL" id="MBB4734733.1"/>
    </source>
</evidence>
<dbReference type="GO" id="GO:0009055">
    <property type="term" value="F:electron transfer activity"/>
    <property type="evidence" value="ECO:0007669"/>
    <property type="project" value="TreeGrafter"/>
</dbReference>
<evidence type="ECO:0000259" key="3">
    <source>
        <dbReference type="Pfam" id="PF00462"/>
    </source>
</evidence>
<sequence>MNTPITVYGQPSCQPCRLVQRRLDRDQVPYDYVDLTQHPDKLEQLRDAGMTQTPIIETPTDRWSGLDPDRLNRAIEHAQADMATTAQPSVTGPDLDRT</sequence>